<dbReference type="PANTHER" id="PTHR48080">
    <property type="entry name" value="D-GALACTONATE DEHYDRATASE-RELATED"/>
    <property type="match status" value="1"/>
</dbReference>
<dbReference type="InterPro" id="IPR036849">
    <property type="entry name" value="Enolase-like_C_sf"/>
</dbReference>
<reference evidence="5" key="1">
    <citation type="submission" date="2022-06" db="EMBL/GenBank/DDBJ databases">
        <title>Genomic Encyclopedia of Archaeal and Bacterial Type Strains, Phase II (KMG-II): from individual species to whole genera.</title>
        <authorList>
            <person name="Goeker M."/>
        </authorList>
    </citation>
    <scope>NUCLEOTIDE SEQUENCE</scope>
    <source>
        <strain evidence="5">DSM 26652</strain>
    </source>
</reference>
<dbReference type="InterPro" id="IPR029065">
    <property type="entry name" value="Enolase_C-like"/>
</dbReference>
<dbReference type="InterPro" id="IPR013342">
    <property type="entry name" value="Mandelate_racemase_C"/>
</dbReference>
<dbReference type="SMART" id="SM00922">
    <property type="entry name" value="MR_MLE"/>
    <property type="match status" value="1"/>
</dbReference>
<dbReference type="Gene3D" id="3.30.390.10">
    <property type="entry name" value="Enolase-like, N-terminal domain"/>
    <property type="match status" value="1"/>
</dbReference>
<evidence type="ECO:0000256" key="3">
    <source>
        <dbReference type="ARBA" id="ARBA00011973"/>
    </source>
</evidence>
<dbReference type="SUPFAM" id="SSF54826">
    <property type="entry name" value="Enolase N-terminal domain-like"/>
    <property type="match status" value="1"/>
</dbReference>
<evidence type="ECO:0000313" key="6">
    <source>
        <dbReference type="Proteomes" id="UP001139493"/>
    </source>
</evidence>
<dbReference type="EMBL" id="JAMTCS010000010">
    <property type="protein sequence ID" value="MCP2265843.1"/>
    <property type="molecule type" value="Genomic_DNA"/>
</dbReference>
<protein>
    <recommendedName>
        <fullName evidence="3">glucarate dehydratase</fullName>
        <ecNumber evidence="3">4.2.1.40</ecNumber>
    </recommendedName>
</protein>
<dbReference type="SUPFAM" id="SSF51604">
    <property type="entry name" value="Enolase C-terminal domain-like"/>
    <property type="match status" value="1"/>
</dbReference>
<comment type="caution">
    <text evidence="5">The sequence shown here is derived from an EMBL/GenBank/DDBJ whole genome shotgun (WGS) entry which is preliminary data.</text>
</comment>
<dbReference type="AlphaFoldDB" id="A0A9X2G5C7"/>
<gene>
    <name evidence="5" type="ORF">APR03_003208</name>
</gene>
<dbReference type="Proteomes" id="UP001139493">
    <property type="component" value="Unassembled WGS sequence"/>
</dbReference>
<dbReference type="Gene3D" id="3.20.20.120">
    <property type="entry name" value="Enolase-like C-terminal domain"/>
    <property type="match status" value="1"/>
</dbReference>
<comment type="catalytic activity">
    <reaction evidence="1">
        <text>D-glucarate = 5-dehydro-4-deoxy-D-glucarate + H2O</text>
        <dbReference type="Rhea" id="RHEA:14573"/>
        <dbReference type="ChEBI" id="CHEBI:15377"/>
        <dbReference type="ChEBI" id="CHEBI:30612"/>
        <dbReference type="ChEBI" id="CHEBI:42819"/>
        <dbReference type="EC" id="4.2.1.40"/>
    </reaction>
</comment>
<evidence type="ECO:0000313" key="5">
    <source>
        <dbReference type="EMBL" id="MCP2265843.1"/>
    </source>
</evidence>
<evidence type="ECO:0000256" key="2">
    <source>
        <dbReference type="ARBA" id="ARBA00005183"/>
    </source>
</evidence>
<dbReference type="Pfam" id="PF13378">
    <property type="entry name" value="MR_MLE_C"/>
    <property type="match status" value="1"/>
</dbReference>
<sequence>MPSADPRISSVRLASLETRYPRTVGRNARLGSHGSGPDSHVAVLVTDDGRTGWGLFEGPPGDVARVEGRRLSELIDPAAGIRNDAEHWLDIALHDLLGVVLDAPVHALLGGHGSPDVAVYDGAIYFDDLDPDEAPRGIDVLVEECRADAALGHRDFKLKIGRGNRWLPREAGDARDVAVTRAVREAFPDARILVDANDGYDRDGFLAYLEAVADVGLFWVEEPFLDDADDLKALRAWLDAHSPDTRIAEGETSPDVAALLPVAAAGSIDVLLMDVLSYGLTAWRRLMPRLVADGVHGSPHAWGRPLKTRYAAHLAAGLGNVEVVEGVPGTVAGVDPALLDPVDGVLRLDDAPGFGLPLPAAQHLRPLQS</sequence>
<accession>A0A9X2G5C7</accession>
<dbReference type="GO" id="GO:0008872">
    <property type="term" value="F:glucarate dehydratase activity"/>
    <property type="evidence" value="ECO:0007669"/>
    <property type="project" value="UniProtKB-EC"/>
</dbReference>
<dbReference type="RefSeq" id="WP_253837247.1">
    <property type="nucleotide sequence ID" value="NZ_JAMTCS010000010.1"/>
</dbReference>
<comment type="pathway">
    <text evidence="2">Carbohydrate acid metabolism; D-glucarate degradation; 2,5-dioxopentanoate from D-glucarate: step 1/2.</text>
</comment>
<evidence type="ECO:0000259" key="4">
    <source>
        <dbReference type="SMART" id="SM00922"/>
    </source>
</evidence>
<dbReference type="InterPro" id="IPR029017">
    <property type="entry name" value="Enolase-like_N"/>
</dbReference>
<proteinExistence type="predicted"/>
<keyword evidence="6" id="KW-1185">Reference proteome</keyword>
<feature type="domain" description="Mandelate racemase/muconate lactonizing enzyme C-terminal" evidence="4">
    <location>
        <begin position="138"/>
        <end position="241"/>
    </location>
</feature>
<dbReference type="PANTHER" id="PTHR48080:SF4">
    <property type="entry name" value="GLUCARATE DEHYDRATASE"/>
    <property type="match status" value="1"/>
</dbReference>
<dbReference type="SFLD" id="SFLDS00001">
    <property type="entry name" value="Enolase"/>
    <property type="match status" value="1"/>
</dbReference>
<name>A0A9X2G5C7_9MICO</name>
<organism evidence="5 6">
    <name type="scientific">Promicromonospora thailandica</name>
    <dbReference type="NCBI Taxonomy" id="765201"/>
    <lineage>
        <taxon>Bacteria</taxon>
        <taxon>Bacillati</taxon>
        <taxon>Actinomycetota</taxon>
        <taxon>Actinomycetes</taxon>
        <taxon>Micrococcales</taxon>
        <taxon>Promicromonosporaceae</taxon>
        <taxon>Promicromonospora</taxon>
    </lineage>
</organism>
<dbReference type="EC" id="4.2.1.40" evidence="3"/>
<evidence type="ECO:0000256" key="1">
    <source>
        <dbReference type="ARBA" id="ARBA00001426"/>
    </source>
</evidence>
<dbReference type="InterPro" id="IPR034593">
    <property type="entry name" value="DgoD-like"/>
</dbReference>